<dbReference type="GO" id="GO:0005737">
    <property type="term" value="C:cytoplasm"/>
    <property type="evidence" value="ECO:0007669"/>
    <property type="project" value="TreeGrafter"/>
</dbReference>
<evidence type="ECO:0000313" key="2">
    <source>
        <dbReference type="Proteomes" id="UP000005018"/>
    </source>
</evidence>
<organism evidence="1 2">
    <name type="scientific">Candida orthopsilosis (strain 90-125)</name>
    <name type="common">Yeast</name>
    <dbReference type="NCBI Taxonomy" id="1136231"/>
    <lineage>
        <taxon>Eukaryota</taxon>
        <taxon>Fungi</taxon>
        <taxon>Dikarya</taxon>
        <taxon>Ascomycota</taxon>
        <taxon>Saccharomycotina</taxon>
        <taxon>Pichiomycetes</taxon>
        <taxon>Debaryomycetaceae</taxon>
        <taxon>Candida/Lodderomyces clade</taxon>
        <taxon>Candida</taxon>
    </lineage>
</organism>
<keyword evidence="2" id="KW-1185">Reference proteome</keyword>
<name>H8X3E9_CANO9</name>
<dbReference type="InterPro" id="IPR029033">
    <property type="entry name" value="His_PPase_superfam"/>
</dbReference>
<sequence length="365" mass="41892">MTQRLAQFFSNIFLSKSHSTFLLQASFNHIVMPAEPTKLDIIDSKISPEVRAAYNSKVAQFQRDSKSYWQFSIVPNKFVQSLDETDDTKFNYLDQHFGKIGEWDDLVEELHQLNKQADKDTQYKILFLARHYTGYHNIAHAKYGDDAWNNHWSKLNGDDEYTWGPDAELIPESIELAKKNSKLVAKELENNRHQNKSLITPQKMYVSPLRRSIDTLYYTWDPIVDLHHIQPYIQENWRETTGVHTCDKRSTRSIIVDKYEKLGFVIEPGFTEEDELYQDNYRESFDEQAARMNVALQQLFTENHGNGVDIVGITSHSGSIKTQLLVLGHRPFAVQTGGMIPVFVRAVKKKGGLSGGEAGSSCKIL</sequence>
<dbReference type="PANTHER" id="PTHR48100:SF1">
    <property type="entry name" value="HISTIDINE PHOSPHATASE FAMILY PROTEIN-RELATED"/>
    <property type="match status" value="1"/>
</dbReference>
<dbReference type="eggNOG" id="KOG4754">
    <property type="taxonomic scope" value="Eukaryota"/>
</dbReference>
<accession>H8X3E9</accession>
<dbReference type="KEGG" id="cot:CORT_0C00430"/>
<protein>
    <submittedName>
        <fullName evidence="1">Phosphomutase-like protein</fullName>
    </submittedName>
</protein>
<dbReference type="InterPro" id="IPR013078">
    <property type="entry name" value="His_Pase_superF_clade-1"/>
</dbReference>
<reference evidence="1 2" key="1">
    <citation type="journal article" date="2012" name="PLoS ONE">
        <title>Sequence and analysis of the genome of the pathogenic yeast Candida orthopsilosis.</title>
        <authorList>
            <person name="Riccombeni A."/>
            <person name="Vidanes G."/>
            <person name="Proux-Wera E."/>
            <person name="Wolfe K.H."/>
            <person name="Butler G."/>
        </authorList>
    </citation>
    <scope>NUCLEOTIDE SEQUENCE [LARGE SCALE GENOMIC DNA]</scope>
    <source>
        <strain evidence="1 2">Co 90-125</strain>
    </source>
</reference>
<dbReference type="Gene3D" id="3.40.50.1240">
    <property type="entry name" value="Phosphoglycerate mutase-like"/>
    <property type="match status" value="1"/>
</dbReference>
<dbReference type="OrthoDB" id="496981at2759"/>
<dbReference type="AlphaFoldDB" id="H8X3E9"/>
<dbReference type="GeneID" id="14539405"/>
<dbReference type="Proteomes" id="UP000005018">
    <property type="component" value="Chromosome 3"/>
</dbReference>
<dbReference type="RefSeq" id="XP_003868326.1">
    <property type="nucleotide sequence ID" value="XM_003868278.1"/>
</dbReference>
<evidence type="ECO:0000313" key="1">
    <source>
        <dbReference type="EMBL" id="CCG25422.1"/>
    </source>
</evidence>
<proteinExistence type="predicted"/>
<dbReference type="SUPFAM" id="SSF53254">
    <property type="entry name" value="Phosphoglycerate mutase-like"/>
    <property type="match status" value="1"/>
</dbReference>
<dbReference type="Pfam" id="PF00300">
    <property type="entry name" value="His_Phos_1"/>
    <property type="match status" value="1"/>
</dbReference>
<dbReference type="HOGENOM" id="CLU_039184_0_1_1"/>
<gene>
    <name evidence="1" type="ORF">CORT_0C00430</name>
</gene>
<dbReference type="PANTHER" id="PTHR48100">
    <property type="entry name" value="BROAD-SPECIFICITY PHOSPHATASE YOR283W-RELATED"/>
    <property type="match status" value="1"/>
</dbReference>
<dbReference type="EMBL" id="HE681721">
    <property type="protein sequence ID" value="CCG25422.1"/>
    <property type="molecule type" value="Genomic_DNA"/>
</dbReference>
<dbReference type="InterPro" id="IPR050275">
    <property type="entry name" value="PGM_Phosphatase"/>
</dbReference>
<dbReference type="GO" id="GO:0016791">
    <property type="term" value="F:phosphatase activity"/>
    <property type="evidence" value="ECO:0007669"/>
    <property type="project" value="TreeGrafter"/>
</dbReference>